<comment type="caution">
    <text evidence="1">The sequence shown here is derived from an EMBL/GenBank/DDBJ whole genome shotgun (WGS) entry which is preliminary data.</text>
</comment>
<evidence type="ECO:0000313" key="2">
    <source>
        <dbReference type="Proteomes" id="UP001228581"/>
    </source>
</evidence>
<accession>A0ABT7CGX5</accession>
<dbReference type="Proteomes" id="UP001228581">
    <property type="component" value="Unassembled WGS sequence"/>
</dbReference>
<gene>
    <name evidence="1" type="ORF">QNI19_08585</name>
</gene>
<evidence type="ECO:0000313" key="1">
    <source>
        <dbReference type="EMBL" id="MDJ1492986.1"/>
    </source>
</evidence>
<protein>
    <recommendedName>
        <fullName evidence="3">Outer membrane protein beta-barrel domain-containing protein</fullName>
    </recommendedName>
</protein>
<dbReference type="EMBL" id="JASJOT010000004">
    <property type="protein sequence ID" value="MDJ1492986.1"/>
    <property type="molecule type" value="Genomic_DNA"/>
</dbReference>
<sequence>MLYKINYLYYFLIFSSCLLSANGYSQVYQMPESVKSHWAGIQVGAAPALKTGFTGGWQLPAIGKHTPLLTASVATPVFLLKKPDTFEGKVGLADYLSFYQQWGVTIGISATVATTKNTNGRITTAGTALTLIPGYRTHHWYAGAWINWQYNYAAHLRHSDYVQDSFDDRYESGETESAPYQGWVSMNTSILQLGAAAGYSVKAYSIHLNAGYQTVPGPLHINSLPDVGILPFGGSVSLLYHW</sequence>
<name>A0ABT7CGX5_9BACT</name>
<dbReference type="PROSITE" id="PS51257">
    <property type="entry name" value="PROKAR_LIPOPROTEIN"/>
    <property type="match status" value="1"/>
</dbReference>
<organism evidence="1 2">
    <name type="scientific">Xanthocytophaga flava</name>
    <dbReference type="NCBI Taxonomy" id="3048013"/>
    <lineage>
        <taxon>Bacteria</taxon>
        <taxon>Pseudomonadati</taxon>
        <taxon>Bacteroidota</taxon>
        <taxon>Cytophagia</taxon>
        <taxon>Cytophagales</taxon>
        <taxon>Rhodocytophagaceae</taxon>
        <taxon>Xanthocytophaga</taxon>
    </lineage>
</organism>
<reference evidence="1 2" key="1">
    <citation type="submission" date="2023-05" db="EMBL/GenBank/DDBJ databases">
        <authorList>
            <person name="Zhang X."/>
        </authorList>
    </citation>
    <scope>NUCLEOTIDE SEQUENCE [LARGE SCALE GENOMIC DNA]</scope>
    <source>
        <strain evidence="1 2">DM2B3-1</strain>
    </source>
</reference>
<dbReference type="RefSeq" id="WP_313994595.1">
    <property type="nucleotide sequence ID" value="NZ_JASJOR010000019.1"/>
</dbReference>
<proteinExistence type="predicted"/>
<keyword evidence="2" id="KW-1185">Reference proteome</keyword>
<evidence type="ECO:0008006" key="3">
    <source>
        <dbReference type="Google" id="ProtNLM"/>
    </source>
</evidence>